<dbReference type="Proteomes" id="UP001198701">
    <property type="component" value="Unassembled WGS sequence"/>
</dbReference>
<keyword evidence="3" id="KW-1185">Reference proteome</keyword>
<gene>
    <name evidence="2" type="ORF">LMJ30_10780</name>
</gene>
<dbReference type="RefSeq" id="WP_229432353.1">
    <property type="nucleotide sequence ID" value="NZ_JAJHPV010000013.1"/>
</dbReference>
<evidence type="ECO:0000313" key="2">
    <source>
        <dbReference type="EMBL" id="MCC6071442.1"/>
    </source>
</evidence>
<accession>A0ABS8IUF1</accession>
<comment type="caution">
    <text evidence="2">The sequence shown here is derived from an EMBL/GenBank/DDBJ whole genome shotgun (WGS) entry which is preliminary data.</text>
</comment>
<reference evidence="2 3" key="1">
    <citation type="submission" date="2021-11" db="EMBL/GenBank/DDBJ databases">
        <authorList>
            <person name="Huq M.A."/>
        </authorList>
    </citation>
    <scope>NUCLEOTIDE SEQUENCE [LARGE SCALE GENOMIC DNA]</scope>
    <source>
        <strain evidence="2 3">MAHUQ-52</strain>
    </source>
</reference>
<sequence length="56" mass="6012">MNNKNSTPNSGDLSHEERVRRCAELGIVVRKSPISQARQAANTQRAQYGAGAVSGE</sequence>
<name>A0ABS8IUF1_9BURK</name>
<feature type="region of interest" description="Disordered" evidence="1">
    <location>
        <begin position="37"/>
        <end position="56"/>
    </location>
</feature>
<feature type="compositionally biased region" description="Low complexity" evidence="1">
    <location>
        <begin position="37"/>
        <end position="47"/>
    </location>
</feature>
<protein>
    <submittedName>
        <fullName evidence="2">Uncharacterized protein</fullName>
    </submittedName>
</protein>
<evidence type="ECO:0000256" key="1">
    <source>
        <dbReference type="SAM" id="MobiDB-lite"/>
    </source>
</evidence>
<dbReference type="EMBL" id="JAJHPV010000013">
    <property type="protein sequence ID" value="MCC6071442.1"/>
    <property type="molecule type" value="Genomic_DNA"/>
</dbReference>
<evidence type="ECO:0000313" key="3">
    <source>
        <dbReference type="Proteomes" id="UP001198701"/>
    </source>
</evidence>
<proteinExistence type="predicted"/>
<organism evidence="2 3">
    <name type="scientific">Massilia agrisoli</name>
    <dbReference type="NCBI Taxonomy" id="2892444"/>
    <lineage>
        <taxon>Bacteria</taxon>
        <taxon>Pseudomonadati</taxon>
        <taxon>Pseudomonadota</taxon>
        <taxon>Betaproteobacteria</taxon>
        <taxon>Burkholderiales</taxon>
        <taxon>Oxalobacteraceae</taxon>
        <taxon>Telluria group</taxon>
        <taxon>Massilia</taxon>
    </lineage>
</organism>